<feature type="region of interest" description="Disordered" evidence="3">
    <location>
        <begin position="91"/>
        <end position="126"/>
    </location>
</feature>
<keyword evidence="4" id="KW-0472">Membrane</keyword>
<comment type="similarity">
    <text evidence="1">Belongs to the synaptotagmin family.</text>
</comment>
<reference evidence="6 7" key="2">
    <citation type="journal article" date="2024" name="G3 (Bethesda)">
        <title>The genome of the cryopelagic Antarctic bald notothen, Trematomus borchgrevinki.</title>
        <authorList>
            <person name="Rayamajhi N."/>
            <person name="Rivera-Colon A.G."/>
            <person name="Minhas B.F."/>
            <person name="Cheng C.C."/>
            <person name="Catchen J.M."/>
        </authorList>
    </citation>
    <scope>NUCLEOTIDE SEQUENCE [LARGE SCALE GENOMIC DNA]</scope>
    <source>
        <strain evidence="6">AGRC-2024</strain>
    </source>
</reference>
<feature type="compositionally biased region" description="Basic and acidic residues" evidence="3">
    <location>
        <begin position="107"/>
        <end position="120"/>
    </location>
</feature>
<dbReference type="PRINTS" id="PR00399">
    <property type="entry name" value="SYNAPTOTAGMN"/>
</dbReference>
<dbReference type="PANTHER" id="PTHR10024:SF217">
    <property type="entry name" value="SYNAPTOTAGMIN V"/>
    <property type="match status" value="1"/>
</dbReference>
<protein>
    <recommendedName>
        <fullName evidence="5">C2 domain-containing protein</fullName>
    </recommendedName>
</protein>
<dbReference type="AlphaFoldDB" id="A0ABD2GKG8"/>
<dbReference type="EMBL" id="JBIYXZ010002078">
    <property type="protein sequence ID" value="KAL3054392.1"/>
    <property type="molecule type" value="Genomic_DNA"/>
</dbReference>
<dbReference type="Pfam" id="PF00168">
    <property type="entry name" value="C2"/>
    <property type="match status" value="1"/>
</dbReference>
<dbReference type="Gene3D" id="2.60.40.150">
    <property type="entry name" value="C2 domain"/>
    <property type="match status" value="1"/>
</dbReference>
<feature type="compositionally biased region" description="Basic and acidic residues" evidence="3">
    <location>
        <begin position="15"/>
        <end position="24"/>
    </location>
</feature>
<evidence type="ECO:0000313" key="7">
    <source>
        <dbReference type="Proteomes" id="UP001619887"/>
    </source>
</evidence>
<dbReference type="PROSITE" id="PS50004">
    <property type="entry name" value="C2"/>
    <property type="match status" value="1"/>
</dbReference>
<gene>
    <name evidence="6" type="ORF">OYC64_006674</name>
</gene>
<reference evidence="6 7" key="1">
    <citation type="journal article" date="2022" name="G3 (Bethesda)">
        <title>Evaluating Illumina-, Nanopore-, and PacBio-based genome assembly strategies with the bald notothen, Trematomus borchgrevinki.</title>
        <authorList>
            <person name="Rayamajhi N."/>
            <person name="Cheng C.C."/>
            <person name="Catchen J.M."/>
        </authorList>
    </citation>
    <scope>NUCLEOTIDE SEQUENCE [LARGE SCALE GENOMIC DNA]</scope>
    <source>
        <strain evidence="6">AGRC-2024</strain>
    </source>
</reference>
<name>A0ABD2GKG8_PAGBO</name>
<dbReference type="SUPFAM" id="SSF49562">
    <property type="entry name" value="C2 domain (Calcium/lipid-binding domain, CaLB)"/>
    <property type="match status" value="1"/>
</dbReference>
<comment type="caution">
    <text evidence="6">The sequence shown here is derived from an EMBL/GenBank/DDBJ whole genome shotgun (WGS) entry which is preliminary data.</text>
</comment>
<dbReference type="Proteomes" id="UP001619887">
    <property type="component" value="Unassembled WGS sequence"/>
</dbReference>
<feature type="transmembrane region" description="Helical" evidence="4">
    <location>
        <begin position="59"/>
        <end position="81"/>
    </location>
</feature>
<accession>A0ABD2GKG8</accession>
<dbReference type="SMART" id="SM00239">
    <property type="entry name" value="C2"/>
    <property type="match status" value="1"/>
</dbReference>
<evidence type="ECO:0000259" key="5">
    <source>
        <dbReference type="PROSITE" id="PS50004"/>
    </source>
</evidence>
<dbReference type="InterPro" id="IPR001565">
    <property type="entry name" value="Synaptotagmin"/>
</dbReference>
<organism evidence="6 7">
    <name type="scientific">Pagothenia borchgrevinki</name>
    <name type="common">Bald rockcod</name>
    <name type="synonym">Trematomus borchgrevinki</name>
    <dbReference type="NCBI Taxonomy" id="8213"/>
    <lineage>
        <taxon>Eukaryota</taxon>
        <taxon>Metazoa</taxon>
        <taxon>Chordata</taxon>
        <taxon>Craniata</taxon>
        <taxon>Vertebrata</taxon>
        <taxon>Euteleostomi</taxon>
        <taxon>Actinopterygii</taxon>
        <taxon>Neopterygii</taxon>
        <taxon>Teleostei</taxon>
        <taxon>Neoteleostei</taxon>
        <taxon>Acanthomorphata</taxon>
        <taxon>Eupercaria</taxon>
        <taxon>Perciformes</taxon>
        <taxon>Notothenioidei</taxon>
        <taxon>Nototheniidae</taxon>
        <taxon>Pagothenia</taxon>
    </lineage>
</organism>
<evidence type="ECO:0000256" key="4">
    <source>
        <dbReference type="SAM" id="Phobius"/>
    </source>
</evidence>
<keyword evidence="7" id="KW-1185">Reference proteome</keyword>
<dbReference type="PANTHER" id="PTHR10024">
    <property type="entry name" value="SYNAPTOTAGMIN"/>
    <property type="match status" value="1"/>
</dbReference>
<keyword evidence="4" id="KW-1133">Transmembrane helix</keyword>
<proteinExistence type="inferred from homology"/>
<feature type="domain" description="C2" evidence="5">
    <location>
        <begin position="130"/>
        <end position="224"/>
    </location>
</feature>
<dbReference type="InterPro" id="IPR000008">
    <property type="entry name" value="C2_dom"/>
</dbReference>
<dbReference type="PRINTS" id="PR00360">
    <property type="entry name" value="C2DOMAIN"/>
</dbReference>
<evidence type="ECO:0000256" key="1">
    <source>
        <dbReference type="ARBA" id="ARBA00006996"/>
    </source>
</evidence>
<keyword evidence="4" id="KW-0812">Transmembrane</keyword>
<feature type="region of interest" description="Disordered" evidence="3">
    <location>
        <begin position="15"/>
        <end position="35"/>
    </location>
</feature>
<keyword evidence="2" id="KW-0677">Repeat</keyword>
<evidence type="ECO:0000313" key="6">
    <source>
        <dbReference type="EMBL" id="KAL3054392.1"/>
    </source>
</evidence>
<evidence type="ECO:0000256" key="3">
    <source>
        <dbReference type="SAM" id="MobiDB-lite"/>
    </source>
</evidence>
<feature type="compositionally biased region" description="Basic residues" evidence="3">
    <location>
        <begin position="91"/>
        <end position="106"/>
    </location>
</feature>
<sequence length="224" mass="25333">MRLVSLAGARLRRAAAEEAEKHEPAAPPSHHSNKQFSSMKSKFFNELTHLPNHKLKMPMWAIGAIVVVVLALIVCMGFCIYKKCISKGKKPKKVRERKGGRGRRKKDKDGEDGGDKKDGEDGKDDEEKEALGKLEYSLDYNFTDNTLIVGILQAQDLPAMDVGGSSDPYVKVYMLPDKKKKFETKVQRKNLCPVFNETFTFKIPYSDLGGQFLVLQVFDFRSFR</sequence>
<evidence type="ECO:0000256" key="2">
    <source>
        <dbReference type="ARBA" id="ARBA00022737"/>
    </source>
</evidence>
<dbReference type="InterPro" id="IPR035892">
    <property type="entry name" value="C2_domain_sf"/>
</dbReference>